<keyword evidence="1" id="KW-1133">Transmembrane helix</keyword>
<gene>
    <name evidence="2" type="ordered locus">HacjB3_10890</name>
</gene>
<dbReference type="PATRIC" id="fig|795797.18.peg.2177"/>
<name>D8J4U4_HALJB</name>
<reference evidence="2 3" key="1">
    <citation type="journal article" date="2010" name="J. Bacteriol.">
        <title>Complete genome sequence of Halalkalicoccus jeotgali B3(T), an extremely halophilic archaeon.</title>
        <authorList>
            <person name="Roh S.W."/>
            <person name="Nam Y.D."/>
            <person name="Nam S.H."/>
            <person name="Choi S.H."/>
            <person name="Park H.S."/>
            <person name="Bae J.W."/>
        </authorList>
    </citation>
    <scope>NUCLEOTIDE SEQUENCE [LARGE SCALE GENOMIC DNA]</scope>
    <source>
        <strain evidence="3">DSM 18796 / CECT 7217 / JCM 14584 / KCTC 4019 / B3</strain>
    </source>
</reference>
<dbReference type="KEGG" id="hje:HacjB3_10890"/>
<organism evidence="2 3">
    <name type="scientific">Halalkalicoccus jeotgali (strain DSM 18796 / CECT 7217 / JCM 14584 / KCTC 4019 / B3)</name>
    <dbReference type="NCBI Taxonomy" id="795797"/>
    <lineage>
        <taxon>Archaea</taxon>
        <taxon>Methanobacteriati</taxon>
        <taxon>Methanobacteriota</taxon>
        <taxon>Stenosarchaea group</taxon>
        <taxon>Halobacteria</taxon>
        <taxon>Halobacteriales</taxon>
        <taxon>Halococcaceae</taxon>
        <taxon>Halalkalicoccus</taxon>
    </lineage>
</organism>
<accession>D8J4U4</accession>
<protein>
    <submittedName>
        <fullName evidence="2">Uncharacterized protein</fullName>
    </submittedName>
</protein>
<evidence type="ECO:0000313" key="2">
    <source>
        <dbReference type="EMBL" id="ADJ15561.1"/>
    </source>
</evidence>
<proteinExistence type="predicted"/>
<keyword evidence="1" id="KW-0812">Transmembrane</keyword>
<feature type="transmembrane region" description="Helical" evidence="1">
    <location>
        <begin position="20"/>
        <end position="36"/>
    </location>
</feature>
<sequence length="37" mass="4123">MLSPYHGDDGGLLDDRRVRYGLVALVVLLIVLLMLLL</sequence>
<dbReference type="HOGENOM" id="CLU_3338314_0_0_2"/>
<dbReference type="Proteomes" id="UP000000390">
    <property type="component" value="Chromosome"/>
</dbReference>
<dbReference type="EMBL" id="CP002062">
    <property type="protein sequence ID" value="ADJ15561.1"/>
    <property type="molecule type" value="Genomic_DNA"/>
</dbReference>
<keyword evidence="1" id="KW-0472">Membrane</keyword>
<evidence type="ECO:0000256" key="1">
    <source>
        <dbReference type="SAM" id="Phobius"/>
    </source>
</evidence>
<dbReference type="AlphaFoldDB" id="D8J4U4"/>
<evidence type="ECO:0000313" key="3">
    <source>
        <dbReference type="Proteomes" id="UP000000390"/>
    </source>
</evidence>